<accession>A0ABY7WIZ6</accession>
<proteinExistence type="predicted"/>
<dbReference type="Proteomes" id="UP001221558">
    <property type="component" value="Chromosome"/>
</dbReference>
<name>A0ABY7WIZ6_9SPHI</name>
<dbReference type="EMBL" id="CP117880">
    <property type="protein sequence ID" value="WDF69571.1"/>
    <property type="molecule type" value="Genomic_DNA"/>
</dbReference>
<dbReference type="RefSeq" id="WP_274268285.1">
    <property type="nucleotide sequence ID" value="NZ_CP117880.1"/>
</dbReference>
<protein>
    <recommendedName>
        <fullName evidence="3">Tetratricopeptide repeat protein</fullName>
    </recommendedName>
</protein>
<evidence type="ECO:0000313" key="1">
    <source>
        <dbReference type="EMBL" id="WDF69571.1"/>
    </source>
</evidence>
<organism evidence="1 2">
    <name type="scientific">Sphingobacterium oryzagri</name>
    <dbReference type="NCBI Taxonomy" id="3025669"/>
    <lineage>
        <taxon>Bacteria</taxon>
        <taxon>Pseudomonadati</taxon>
        <taxon>Bacteroidota</taxon>
        <taxon>Sphingobacteriia</taxon>
        <taxon>Sphingobacteriales</taxon>
        <taxon>Sphingobacteriaceae</taxon>
        <taxon>Sphingobacterium</taxon>
    </lineage>
</organism>
<gene>
    <name evidence="1" type="ORF">PQ465_04130</name>
</gene>
<sequence length="767" mass="89076">MTSFRKLLPAFISVSLLGTAIYGYGCADGWWGYTYISSFTPEAFADDSYKPLFYAPEEKFYDYAQLEYIDKYNDDITADWKTYLGDQLCETEISFYLLNDSAQAAIDEKYQAMQRPQRWSAKNTADSRDAKLRNFFSFLHYAKRIEQSSTTTFSSWDYEDRIVNQTEKSVVDEVEAVYQAIPAKDDFYKNRMWFQVLKAKFYAADRAAVIPFFEATQGKQPKNQLYYRAIGYLAGAYYQLGDYEQSNSLFALLFNDVAKLRHEALYNFKPMSSDSLEHALKRSSRKDVQASMVAMNGYYTDAGEAMKKLYRIQPESPHIDFLLTRWVNAQEYIVNDYNSASKAATAWDSPELDRETISWLAGILKAPKKLHNPSLAYLAYGYTNMFIRAHDVANTAYRDAKKYANEKPLVQAQIRLLNLINEVAQVEKVDKTTENTLLPDLVWLYQTLPKDSVISQTFRYDYAANWIRESLAATYVKHENPIMAELLSSQKGFYDDKNLGDQMEHFLLKDDKSAWEKLFIAQYPYNLSDIYESRAIYAYYQNRIDEAIVLMEKAVPAKPNVDYGYDHIYYSAATLRGNPFNGRIKDCNDCDHAAPQKITYTKLDFLKKVKVLQTNVDAGTDVYTNALLLGNAYYNSTYYGNARVFYYNQIIEEYGNYISTKNQPYLLGMEQAEKYYNIALKNARTNEQRAKVAYLLAKVERNNFYRTAYLAKDAYYWAEADQTMFKAWKGFQALKSQYADTQYYQDVIGECGYFQKYVNQENSKSRY</sequence>
<reference evidence="1 2" key="1">
    <citation type="submission" date="2023-02" db="EMBL/GenBank/DDBJ databases">
        <title>Genome sequence of Sphingobacterium sp. KACC 22765.</title>
        <authorList>
            <person name="Kim S."/>
            <person name="Heo J."/>
            <person name="Kwon S.-W."/>
        </authorList>
    </citation>
    <scope>NUCLEOTIDE SEQUENCE [LARGE SCALE GENOMIC DNA]</scope>
    <source>
        <strain evidence="1 2">KACC 22765</strain>
    </source>
</reference>
<evidence type="ECO:0008006" key="3">
    <source>
        <dbReference type="Google" id="ProtNLM"/>
    </source>
</evidence>
<keyword evidence="2" id="KW-1185">Reference proteome</keyword>
<evidence type="ECO:0000313" key="2">
    <source>
        <dbReference type="Proteomes" id="UP001221558"/>
    </source>
</evidence>